<evidence type="ECO:0000256" key="1">
    <source>
        <dbReference type="ARBA" id="ARBA00004613"/>
    </source>
</evidence>
<feature type="chain" id="PRO_5021378138" description="Lipase-like C-terminal domain-containing protein" evidence="6">
    <location>
        <begin position="26"/>
        <end position="464"/>
    </location>
</feature>
<proteinExistence type="predicted"/>
<keyword evidence="9" id="KW-1185">Reference proteome</keyword>
<evidence type="ECO:0000256" key="5">
    <source>
        <dbReference type="ARBA" id="ARBA00023098"/>
    </source>
</evidence>
<keyword evidence="3 6" id="KW-0732">Signal</keyword>
<gene>
    <name evidence="8" type="ORF">CcCBS67573_g07673</name>
</gene>
<dbReference type="InterPro" id="IPR029058">
    <property type="entry name" value="AB_hydrolase_fold"/>
</dbReference>
<protein>
    <recommendedName>
        <fullName evidence="7">Lipase-like C-terminal domain-containing protein</fullName>
    </recommendedName>
</protein>
<dbReference type="Pfam" id="PF24708">
    <property type="entry name" value="Lip_C"/>
    <property type="match status" value="1"/>
</dbReference>
<dbReference type="SUPFAM" id="SSF53474">
    <property type="entry name" value="alpha/beta-Hydrolases"/>
    <property type="match status" value="1"/>
</dbReference>
<reference evidence="8 9" key="1">
    <citation type="journal article" date="2019" name="Sci. Rep.">
        <title>Comparative genomics of chytrid fungi reveal insights into the obligate biotrophic and pathogenic lifestyle of Synchytrium endobioticum.</title>
        <authorList>
            <person name="van de Vossenberg B.T.L.H."/>
            <person name="Warris S."/>
            <person name="Nguyen H.D.T."/>
            <person name="van Gent-Pelzer M.P.E."/>
            <person name="Joly D.L."/>
            <person name="van de Geest H.C."/>
            <person name="Bonants P.J.M."/>
            <person name="Smith D.S."/>
            <person name="Levesque C.A."/>
            <person name="van der Lee T.A.J."/>
        </authorList>
    </citation>
    <scope>NUCLEOTIDE SEQUENCE [LARGE SCALE GENOMIC DNA]</scope>
    <source>
        <strain evidence="8 9">CBS 675.73</strain>
    </source>
</reference>
<comment type="subcellular location">
    <subcellularLocation>
        <location evidence="1">Secreted</location>
    </subcellularLocation>
</comment>
<dbReference type="Gene3D" id="3.40.50.1820">
    <property type="entry name" value="alpha/beta hydrolase"/>
    <property type="match status" value="1"/>
</dbReference>
<keyword evidence="4" id="KW-0378">Hydrolase</keyword>
<dbReference type="OrthoDB" id="206848at2759"/>
<evidence type="ECO:0000256" key="2">
    <source>
        <dbReference type="ARBA" id="ARBA00022525"/>
    </source>
</evidence>
<dbReference type="GO" id="GO:0005576">
    <property type="term" value="C:extracellular region"/>
    <property type="evidence" value="ECO:0007669"/>
    <property type="project" value="UniProtKB-SubCell"/>
</dbReference>
<evidence type="ECO:0000313" key="9">
    <source>
        <dbReference type="Proteomes" id="UP000320333"/>
    </source>
</evidence>
<evidence type="ECO:0000256" key="6">
    <source>
        <dbReference type="SAM" id="SignalP"/>
    </source>
</evidence>
<dbReference type="AlphaFoldDB" id="A0A507ESS9"/>
<dbReference type="EMBL" id="QEAP01000420">
    <property type="protein sequence ID" value="TPX66914.1"/>
    <property type="molecule type" value="Genomic_DNA"/>
</dbReference>
<comment type="caution">
    <text evidence="8">The sequence shown here is derived from an EMBL/GenBank/DDBJ whole genome shotgun (WGS) entry which is preliminary data.</text>
</comment>
<organism evidence="8 9">
    <name type="scientific">Chytriomyces confervae</name>
    <dbReference type="NCBI Taxonomy" id="246404"/>
    <lineage>
        <taxon>Eukaryota</taxon>
        <taxon>Fungi</taxon>
        <taxon>Fungi incertae sedis</taxon>
        <taxon>Chytridiomycota</taxon>
        <taxon>Chytridiomycota incertae sedis</taxon>
        <taxon>Chytridiomycetes</taxon>
        <taxon>Chytridiales</taxon>
        <taxon>Chytriomycetaceae</taxon>
        <taxon>Chytriomyces</taxon>
    </lineage>
</organism>
<keyword evidence="2" id="KW-0964">Secreted</keyword>
<feature type="signal peptide" evidence="6">
    <location>
        <begin position="1"/>
        <end position="25"/>
    </location>
</feature>
<evidence type="ECO:0000256" key="3">
    <source>
        <dbReference type="ARBA" id="ARBA00022729"/>
    </source>
</evidence>
<feature type="domain" description="Lipase-like C-terminal" evidence="7">
    <location>
        <begin position="53"/>
        <end position="418"/>
    </location>
</feature>
<dbReference type="InterPro" id="IPR056304">
    <property type="entry name" value="Lip-like_C"/>
</dbReference>
<keyword evidence="5" id="KW-0443">Lipid metabolism</keyword>
<evidence type="ECO:0000259" key="7">
    <source>
        <dbReference type="Pfam" id="PF24708"/>
    </source>
</evidence>
<dbReference type="GO" id="GO:0006629">
    <property type="term" value="P:lipid metabolic process"/>
    <property type="evidence" value="ECO:0007669"/>
    <property type="project" value="UniProtKB-KW"/>
</dbReference>
<dbReference type="GO" id="GO:0016787">
    <property type="term" value="F:hydrolase activity"/>
    <property type="evidence" value="ECO:0007669"/>
    <property type="project" value="UniProtKB-KW"/>
</dbReference>
<dbReference type="PANTHER" id="PTHR34043:SF3">
    <property type="entry name" value="ALPHA_BETA-HYDROLASES SUPERFAMILY PROTEIN"/>
    <property type="match status" value="1"/>
</dbReference>
<evidence type="ECO:0000313" key="8">
    <source>
        <dbReference type="EMBL" id="TPX66914.1"/>
    </source>
</evidence>
<sequence>MIATTFLKHHLLLLLAVALHSLVGASPVPGGGKPAPPKNTASSLKQLWKSQGNKHPTVFIHGLLGWGESRKLLGIINYWGGATQNLLDMLRGQGHTVVAPNVGPLSSCWERACEAFAQMTGTTTDYGVDRSTRFNHARFGKDHSGKALVPGFAANFASPSSPVVKVNLVGHSLGGPTARTLAHLLAYGSQAEMDACAKRGVVCSPLFWTNKTQSYVTGVFAMSGVHQGSVVDDYLQASNGRVQFIKTLFSALVGFNNLNNLDIWDLQLGHHGLNQNSGEMFVDFLDRVCKSAWFLSNTNALFDLNVANQEHPLLSYVKNAPETVYFSTAGVTTNYLLGVSLAQISTNLFLAPFANLIGTYSNSSLTVLNTYSKRDWRQNDGLVMLASSRGPRSGYMDFNLDMDSDNESGLVQSAPTAMPVRGTYNYVGEWEGADHLDMVAIFDLVPGLRTKFYRNLMRVLSSLP</sequence>
<name>A0A507ESS9_9FUNG</name>
<accession>A0A507ESS9</accession>
<evidence type="ECO:0000256" key="4">
    <source>
        <dbReference type="ARBA" id="ARBA00022801"/>
    </source>
</evidence>
<dbReference type="Proteomes" id="UP000320333">
    <property type="component" value="Unassembled WGS sequence"/>
</dbReference>
<dbReference type="PANTHER" id="PTHR34043">
    <property type="entry name" value="ALPHA/BETA-HYDROLASES SUPERFAMILY PROTEIN"/>
    <property type="match status" value="1"/>
</dbReference>